<dbReference type="InterPro" id="IPR021822">
    <property type="entry name" value="DUF3405"/>
</dbReference>
<dbReference type="Proteomes" id="UP000000561">
    <property type="component" value="Chromosome 17"/>
</dbReference>
<dbReference type="OMA" id="DTRFTHT"/>
<dbReference type="VEuPathDB" id="FungiDB:UMAG_04750"/>
<feature type="transmembrane region" description="Helical" evidence="1">
    <location>
        <begin position="12"/>
        <end position="29"/>
    </location>
</feature>
<dbReference type="GeneID" id="23564832"/>
<name>A0A0D1DS26_MYCMD</name>
<dbReference type="PANTHER" id="PTHR36205:SF2">
    <property type="entry name" value="MAJOR FACILITATOR SUPERFAMILY TRANSPORTER"/>
    <property type="match status" value="1"/>
</dbReference>
<organism evidence="2 3">
    <name type="scientific">Mycosarcoma maydis</name>
    <name type="common">Corn smut fungus</name>
    <name type="synonym">Ustilago maydis</name>
    <dbReference type="NCBI Taxonomy" id="5270"/>
    <lineage>
        <taxon>Eukaryota</taxon>
        <taxon>Fungi</taxon>
        <taxon>Dikarya</taxon>
        <taxon>Basidiomycota</taxon>
        <taxon>Ustilaginomycotina</taxon>
        <taxon>Ustilaginomycetes</taxon>
        <taxon>Ustilaginales</taxon>
        <taxon>Ustilaginaceae</taxon>
        <taxon>Mycosarcoma</taxon>
    </lineage>
</organism>
<dbReference type="PANTHER" id="PTHR36205">
    <property type="entry name" value="CHROMOSOME 19, WHOLE GENOME SHOTGUN SEQUENCE"/>
    <property type="match status" value="1"/>
</dbReference>
<dbReference type="InParanoid" id="A0A0D1DS26"/>
<proteinExistence type="predicted"/>
<accession>A0A0D1DS26</accession>
<dbReference type="AlphaFoldDB" id="A0A0D1DS26"/>
<dbReference type="eggNOG" id="ENOG502SMK2">
    <property type="taxonomic scope" value="Eukaryota"/>
</dbReference>
<dbReference type="RefSeq" id="XP_011391628.1">
    <property type="nucleotide sequence ID" value="XM_011393326.1"/>
</dbReference>
<keyword evidence="1" id="KW-0472">Membrane</keyword>
<dbReference type="EMBL" id="CM003156">
    <property type="protein sequence ID" value="KIS66686.1"/>
    <property type="molecule type" value="Genomic_DNA"/>
</dbReference>
<gene>
    <name evidence="2" type="ORF">UMAG_04750</name>
</gene>
<evidence type="ECO:0000256" key="1">
    <source>
        <dbReference type="SAM" id="Phobius"/>
    </source>
</evidence>
<evidence type="ECO:0000313" key="2">
    <source>
        <dbReference type="EMBL" id="KIS66686.1"/>
    </source>
</evidence>
<keyword evidence="1" id="KW-1133">Transmembrane helix</keyword>
<evidence type="ECO:0000313" key="3">
    <source>
        <dbReference type="Proteomes" id="UP000000561"/>
    </source>
</evidence>
<sequence length="647" mass="74383">MLDRFRPWASTVIYAIIAAVLLHFARFYPWHRLYLSRSNASLFEHLPPASDFDNVSCFLPRKAALSSAQVNHLFAIGSVDKAGLDREHCVHYASRFTPYLAAAWGNTYIAEARQRLGLPSSTHITNDLIWYANVLAENDAKRYPHIDWSKTTLPQTCAALRPAAVKRISTQARNKRPRVAFVLRLYQDYVWTEDAILHLRALVWELRTADLSFDVDVHLLVEVKDAALYISMFSSSGRNQFLRGNVPIEFWSMVTLWSEHEMTLRYPLYGDFRSGIKAAGSYRACLLAIQRFAVQHPEYSDFVNWEMDTRFTHTYDHLLETVYAYAFHAQANTYTQWPVDGKVSDDTLDDHEGCRNKSADVIVFSPLRNPQNSGWYWEYDVQGFDSSQSTARSASVTTNMWISRRAILALEDMTADRHQSMFCEAMAPSLAFQSPLRSVPQDAVQCAARFKVVHFPHPVAFKYQASPSQLNRLLNPSRAILSKQNEEPLKDTSYYYASSIARPIYEQWKLQTDACIPPLVLHPIKSVSQQTELHRSTWLRAWFFASDSLSLCDQSTHNECVEHLDSDIKRYLRRSLSSPAPRSLHRWDLEHPRYISKKPWIMNSSTKSLVTTLSLLVTASVVLRFVWNWIARPVDSLHSDYLPLATR</sequence>
<dbReference type="KEGG" id="uma:UMAG_04750"/>
<keyword evidence="3" id="KW-1185">Reference proteome</keyword>
<dbReference type="OrthoDB" id="3353407at2759"/>
<keyword evidence="1" id="KW-0812">Transmembrane</keyword>
<reference evidence="2 3" key="1">
    <citation type="journal article" date="2006" name="Nature">
        <title>Insights from the genome of the biotrophic fungal plant pathogen Ustilago maydis.</title>
        <authorList>
            <person name="Kamper J."/>
            <person name="Kahmann R."/>
            <person name="Bolker M."/>
            <person name="Ma L.J."/>
            <person name="Brefort T."/>
            <person name="Saville B.J."/>
            <person name="Banuett F."/>
            <person name="Kronstad J.W."/>
            <person name="Gold S.E."/>
            <person name="Muller O."/>
            <person name="Perlin M.H."/>
            <person name="Wosten H.A."/>
            <person name="de Vries R."/>
            <person name="Ruiz-Herrera J."/>
            <person name="Reynaga-Pena C.G."/>
            <person name="Snetselaar K."/>
            <person name="McCann M."/>
            <person name="Perez-Martin J."/>
            <person name="Feldbrugge M."/>
            <person name="Basse C.W."/>
            <person name="Steinberg G."/>
            <person name="Ibeas J.I."/>
            <person name="Holloman W."/>
            <person name="Guzman P."/>
            <person name="Farman M."/>
            <person name="Stajich J.E."/>
            <person name="Sentandreu R."/>
            <person name="Gonzalez-Prieto J.M."/>
            <person name="Kennell J.C."/>
            <person name="Molina L."/>
            <person name="Schirawski J."/>
            <person name="Mendoza-Mendoza A."/>
            <person name="Greilinger D."/>
            <person name="Munch K."/>
            <person name="Rossel N."/>
            <person name="Scherer M."/>
            <person name="Vranes M."/>
            <person name="Ladendorf O."/>
            <person name="Vincon V."/>
            <person name="Fuchs U."/>
            <person name="Sandrock B."/>
            <person name="Meng S."/>
            <person name="Ho E.C."/>
            <person name="Cahill M.J."/>
            <person name="Boyce K.J."/>
            <person name="Klose J."/>
            <person name="Klosterman S.J."/>
            <person name="Deelstra H.J."/>
            <person name="Ortiz-Castellanos L."/>
            <person name="Li W."/>
            <person name="Sanchez-Alonso P."/>
            <person name="Schreier P.H."/>
            <person name="Hauser-Hahn I."/>
            <person name="Vaupel M."/>
            <person name="Koopmann E."/>
            <person name="Friedrich G."/>
            <person name="Voss H."/>
            <person name="Schluter T."/>
            <person name="Margolis J."/>
            <person name="Platt D."/>
            <person name="Swimmer C."/>
            <person name="Gnirke A."/>
            <person name="Chen F."/>
            <person name="Vysotskaia V."/>
            <person name="Mannhaupt G."/>
            <person name="Guldener U."/>
            <person name="Munsterkotter M."/>
            <person name="Haase D."/>
            <person name="Oesterheld M."/>
            <person name="Mewes H.W."/>
            <person name="Mauceli E.W."/>
            <person name="DeCaprio D."/>
            <person name="Wade C.M."/>
            <person name="Butler J."/>
            <person name="Young S."/>
            <person name="Jaffe D.B."/>
            <person name="Calvo S."/>
            <person name="Nusbaum C."/>
            <person name="Galagan J."/>
            <person name="Birren B.W."/>
        </authorList>
    </citation>
    <scope>NUCLEOTIDE SEQUENCE [LARGE SCALE GENOMIC DNA]</scope>
    <source>
        <strain evidence="3">DSM 14603 / FGSC 9021 / UM521</strain>
    </source>
</reference>
<protein>
    <submittedName>
        <fullName evidence="2">Uncharacterized protein</fullName>
    </submittedName>
</protein>
<dbReference type="Pfam" id="PF11885">
    <property type="entry name" value="DUF3405"/>
    <property type="match status" value="2"/>
</dbReference>